<evidence type="ECO:0000256" key="2">
    <source>
        <dbReference type="ARBA" id="ARBA00049106"/>
    </source>
</evidence>
<dbReference type="EMBL" id="FJ670504">
    <property type="protein sequence ID" value="ACP19381.1"/>
    <property type="molecule type" value="Genomic_DNA"/>
</dbReference>
<evidence type="ECO:0000259" key="3">
    <source>
        <dbReference type="Pfam" id="PF01323"/>
    </source>
</evidence>
<reference evidence="4" key="1">
    <citation type="journal article" date="2007" name="Appl. Microbiol. Biotechnol.">
        <title>A strategy for cloning glycosyltransferase genes involved in natural product biosynthesis.</title>
        <authorList>
            <person name="Luzhetskyy A."/>
            <person name="Weiss H."/>
            <person name="Charge A."/>
            <person name="Welle E."/>
            <person name="Linnenbrink A."/>
            <person name="Vente A."/>
            <person name="Bechthold A."/>
        </authorList>
    </citation>
    <scope>NUCLEOTIDE SEQUENCE</scope>
    <source>
        <strain evidence="4">Tu 6368</strain>
    </source>
</reference>
<dbReference type="InterPro" id="IPR036249">
    <property type="entry name" value="Thioredoxin-like_sf"/>
</dbReference>
<dbReference type="NCBIfam" id="TIGR00026">
    <property type="entry name" value="hi_GC_TIGR00026"/>
    <property type="match status" value="1"/>
</dbReference>
<organism evidence="4">
    <name type="scientific">Micromonospora sp. Tu 6368</name>
    <dbReference type="NCBI Taxonomy" id="428986"/>
    <lineage>
        <taxon>Bacteria</taxon>
        <taxon>Bacillati</taxon>
        <taxon>Actinomycetota</taxon>
        <taxon>Actinomycetes</taxon>
        <taxon>Micromonosporales</taxon>
        <taxon>Micromonosporaceae</taxon>
        <taxon>Micromonospora</taxon>
    </lineage>
</organism>
<dbReference type="Pfam" id="PF04075">
    <property type="entry name" value="F420H2_quin_red"/>
    <property type="match status" value="1"/>
</dbReference>
<sequence length="349" mass="38252">MDMVLDLICVHSYIGYTRLARAAERFRSEGGEVEIRFAPFELAPGAPTEGMPLIEALTQTFGEKTVQQLGYLVTEAAKDGLELHYDRAIATGTFGAHRLVAQAAHQGRGEAMVERLFRAHFTDGLNIGDAGTLARLAAEVGVTADDSGTEEVRAALRFVREAGVTSVPLFRIEGAPMLGEQPEEVLFAAMTAASRAGSVVPSNEPDADGVRNSPLPDVQNHVQRYLATDGADGHDYYGFPTLLLTTRGRRTGRQIRTPLIYGRDGDRIVLIASNGASPKNPHWYQNLVADPEVRVQVRADRFVATGRIATAEERPRLWELMAKIFPKYDEYATETTRDIPVVVLEPHRG</sequence>
<name>C4NYM6_9ACTN</name>
<comment type="similarity">
    <text evidence="1">Belongs to the F420H(2)-dependent quinone reductase family.</text>
</comment>
<dbReference type="GO" id="GO:0016491">
    <property type="term" value="F:oxidoreductase activity"/>
    <property type="evidence" value="ECO:0007669"/>
    <property type="project" value="InterPro"/>
</dbReference>
<proteinExistence type="inferred from homology"/>
<dbReference type="InterPro" id="IPR012349">
    <property type="entry name" value="Split_barrel_FMN-bd"/>
</dbReference>
<dbReference type="Gene3D" id="3.40.30.10">
    <property type="entry name" value="Glutaredoxin"/>
    <property type="match status" value="1"/>
</dbReference>
<feature type="domain" description="DSBA-like thioredoxin" evidence="3">
    <location>
        <begin position="2"/>
        <end position="186"/>
    </location>
</feature>
<comment type="catalytic activity">
    <reaction evidence="2">
        <text>oxidized coenzyme F420-(gamma-L-Glu)(n) + a quinol + H(+) = reduced coenzyme F420-(gamma-L-Glu)(n) + a quinone</text>
        <dbReference type="Rhea" id="RHEA:39663"/>
        <dbReference type="Rhea" id="RHEA-COMP:12939"/>
        <dbReference type="Rhea" id="RHEA-COMP:14378"/>
        <dbReference type="ChEBI" id="CHEBI:15378"/>
        <dbReference type="ChEBI" id="CHEBI:24646"/>
        <dbReference type="ChEBI" id="CHEBI:132124"/>
        <dbReference type="ChEBI" id="CHEBI:133980"/>
        <dbReference type="ChEBI" id="CHEBI:139511"/>
    </reaction>
</comment>
<dbReference type="InterPro" id="IPR004378">
    <property type="entry name" value="F420H2_quin_Rdtase"/>
</dbReference>
<reference evidence="4" key="2">
    <citation type="journal article" date="2009" name="ChemBioChem">
        <title>Cloning and sequencing of the biosynthetic gene cluster for saquayamycin Z and galtamycin B and the elucidation of the assembly of their saccharide chains.</title>
        <authorList>
            <person name="Erb A."/>
            <person name="Luzhetskyy A."/>
            <person name="Hardter U."/>
            <person name="Bechthold A."/>
        </authorList>
    </citation>
    <scope>NUCLEOTIDE SEQUENCE</scope>
    <source>
        <strain evidence="4">Tu 6368</strain>
    </source>
</reference>
<dbReference type="GO" id="GO:0005886">
    <property type="term" value="C:plasma membrane"/>
    <property type="evidence" value="ECO:0007669"/>
    <property type="project" value="TreeGrafter"/>
</dbReference>
<dbReference type="PANTHER" id="PTHR39428:SF1">
    <property type="entry name" value="F420H(2)-DEPENDENT QUINONE REDUCTASE RV1261C"/>
    <property type="match status" value="1"/>
</dbReference>
<dbReference type="Gene3D" id="2.30.110.10">
    <property type="entry name" value="Electron Transport, Fmn-binding Protein, Chain A"/>
    <property type="match status" value="1"/>
</dbReference>
<dbReference type="GO" id="GO:0070967">
    <property type="term" value="F:coenzyme F420 binding"/>
    <property type="evidence" value="ECO:0007669"/>
    <property type="project" value="TreeGrafter"/>
</dbReference>
<dbReference type="AlphaFoldDB" id="C4NYM6"/>
<dbReference type="InterPro" id="IPR001853">
    <property type="entry name" value="DSBA-like_thioredoxin_dom"/>
</dbReference>
<dbReference type="CDD" id="cd03024">
    <property type="entry name" value="DsbA_FrnE"/>
    <property type="match status" value="1"/>
</dbReference>
<evidence type="ECO:0000256" key="1">
    <source>
        <dbReference type="ARBA" id="ARBA00008710"/>
    </source>
</evidence>
<dbReference type="SUPFAM" id="SSF50475">
    <property type="entry name" value="FMN-binding split barrel"/>
    <property type="match status" value="1"/>
</dbReference>
<accession>C4NYM6</accession>
<evidence type="ECO:0000313" key="4">
    <source>
        <dbReference type="EMBL" id="ACP19381.1"/>
    </source>
</evidence>
<dbReference type="PANTHER" id="PTHR39428">
    <property type="entry name" value="F420H(2)-DEPENDENT QUINONE REDUCTASE RV1261C"/>
    <property type="match status" value="1"/>
</dbReference>
<dbReference type="Pfam" id="PF01323">
    <property type="entry name" value="DSBA"/>
    <property type="match status" value="1"/>
</dbReference>
<protein>
    <recommendedName>
        <fullName evidence="3">DSBA-like thioredoxin domain-containing protein</fullName>
    </recommendedName>
</protein>
<dbReference type="SUPFAM" id="SSF52833">
    <property type="entry name" value="Thioredoxin-like"/>
    <property type="match status" value="1"/>
</dbReference>